<dbReference type="EC" id="7.2.2.10" evidence="17"/>
<name>A0A8X7NJI0_CANPA</name>
<evidence type="ECO:0000256" key="8">
    <source>
        <dbReference type="ARBA" id="ARBA00022837"/>
    </source>
</evidence>
<dbReference type="Proteomes" id="UP000590412">
    <property type="component" value="Unassembled WGS sequence"/>
</dbReference>
<evidence type="ECO:0000256" key="18">
    <source>
        <dbReference type="SAM" id="MobiDB-lite"/>
    </source>
</evidence>
<dbReference type="PANTHER" id="PTHR24093:SF369">
    <property type="entry name" value="CALCIUM-TRANSPORTING ATPASE"/>
    <property type="match status" value="1"/>
</dbReference>
<feature type="compositionally biased region" description="Low complexity" evidence="18">
    <location>
        <begin position="65"/>
        <end position="76"/>
    </location>
</feature>
<evidence type="ECO:0000256" key="11">
    <source>
        <dbReference type="ARBA" id="ARBA00022967"/>
    </source>
</evidence>
<feature type="compositionally biased region" description="Polar residues" evidence="18">
    <location>
        <begin position="27"/>
        <end position="36"/>
    </location>
</feature>
<feature type="transmembrane region" description="Helical" evidence="17">
    <location>
        <begin position="949"/>
        <end position="970"/>
    </location>
</feature>
<evidence type="ECO:0000256" key="12">
    <source>
        <dbReference type="ARBA" id="ARBA00022989"/>
    </source>
</evidence>
<dbReference type="GO" id="GO:0005388">
    <property type="term" value="F:P-type calcium transporter activity"/>
    <property type="evidence" value="ECO:0007669"/>
    <property type="project" value="UniProtKB-EC"/>
</dbReference>
<feature type="transmembrane region" description="Helical" evidence="17">
    <location>
        <begin position="450"/>
        <end position="480"/>
    </location>
</feature>
<comment type="function">
    <text evidence="16">This magnesium-dependent enzyme catalyzes the hydrolysis of ATP coupled with the transport of calcium. Transports the calcium to the vacuole and participates in the control of the cytosolic free calcium.</text>
</comment>
<dbReference type="FunFam" id="3.40.50.1000:FF:000018">
    <property type="entry name" value="Calcium-transporting ATPase"/>
    <property type="match status" value="1"/>
</dbReference>
<accession>A0A8X7NJI0</accession>
<feature type="transmembrane region" description="Helical" evidence="17">
    <location>
        <begin position="1019"/>
        <end position="1045"/>
    </location>
</feature>
<dbReference type="InterPro" id="IPR044492">
    <property type="entry name" value="P_typ_ATPase_HD_dom"/>
</dbReference>
<evidence type="ECO:0000313" key="21">
    <source>
        <dbReference type="Proteomes" id="UP000590412"/>
    </source>
</evidence>
<feature type="compositionally biased region" description="Polar residues" evidence="18">
    <location>
        <begin position="46"/>
        <end position="56"/>
    </location>
</feature>
<dbReference type="GO" id="GO:0046872">
    <property type="term" value="F:metal ion binding"/>
    <property type="evidence" value="ECO:0007669"/>
    <property type="project" value="UniProtKB-KW"/>
</dbReference>
<dbReference type="Pfam" id="PF00689">
    <property type="entry name" value="Cation_ATPase_C"/>
    <property type="match status" value="1"/>
</dbReference>
<keyword evidence="10" id="KW-0460">Magnesium</keyword>
<gene>
    <name evidence="20" type="ORF">FOB60_004393</name>
</gene>
<reference evidence="20" key="1">
    <citation type="submission" date="2020-03" db="EMBL/GenBank/DDBJ databases">
        <title>FDA dAtabase for Regulatory Grade micrObial Sequences (FDA-ARGOS): Supporting development and validation of Infectious Disease Dx tests.</title>
        <authorList>
            <person name="Campos J."/>
            <person name="Goldberg B."/>
            <person name="Tallon L."/>
            <person name="Sadzewicz L."/>
            <person name="Vavikolanu K."/>
            <person name="Mehta A."/>
            <person name="Aluvathingal J."/>
            <person name="Nadendla S."/>
            <person name="Nandy P."/>
            <person name="Geyer C."/>
            <person name="Yan Y."/>
            <person name="Sichtig H."/>
        </authorList>
    </citation>
    <scope>NUCLEOTIDE SEQUENCE [LARGE SCALE GENOMIC DNA]</scope>
    <source>
        <strain evidence="20">FDAARGOS_652</strain>
    </source>
</reference>
<evidence type="ECO:0000256" key="10">
    <source>
        <dbReference type="ARBA" id="ARBA00022842"/>
    </source>
</evidence>
<evidence type="ECO:0000256" key="5">
    <source>
        <dbReference type="ARBA" id="ARBA00022692"/>
    </source>
</evidence>
<keyword evidence="7 17" id="KW-0547">Nucleotide-binding</keyword>
<dbReference type="FunFam" id="2.70.150.10:FF:000028">
    <property type="entry name" value="Calcium-transporting ATPase"/>
    <property type="match status" value="1"/>
</dbReference>
<feature type="transmembrane region" description="Helical" evidence="17">
    <location>
        <begin position="1148"/>
        <end position="1166"/>
    </location>
</feature>
<evidence type="ECO:0000256" key="16">
    <source>
        <dbReference type="ARBA" id="ARBA00059328"/>
    </source>
</evidence>
<dbReference type="PROSITE" id="PS00154">
    <property type="entry name" value="ATPASE_E1_E2"/>
    <property type="match status" value="1"/>
</dbReference>
<dbReference type="GO" id="GO:0005886">
    <property type="term" value="C:plasma membrane"/>
    <property type="evidence" value="ECO:0007669"/>
    <property type="project" value="TreeGrafter"/>
</dbReference>
<dbReference type="Gene3D" id="3.40.1110.10">
    <property type="entry name" value="Calcium-transporting ATPase, cytoplasmic domain N"/>
    <property type="match status" value="1"/>
</dbReference>
<dbReference type="Gene3D" id="1.20.1110.10">
    <property type="entry name" value="Calcium-transporting ATPase, transmembrane domain"/>
    <property type="match status" value="1"/>
</dbReference>
<dbReference type="InterPro" id="IPR023298">
    <property type="entry name" value="ATPase_P-typ_TM_dom_sf"/>
</dbReference>
<dbReference type="GO" id="GO:0006874">
    <property type="term" value="P:intracellular calcium ion homeostasis"/>
    <property type="evidence" value="ECO:0007669"/>
    <property type="project" value="TreeGrafter"/>
</dbReference>
<feature type="transmembrane region" description="Helical" evidence="17">
    <location>
        <begin position="1178"/>
        <end position="1195"/>
    </location>
</feature>
<dbReference type="EMBL" id="JABWAB010000006">
    <property type="protein sequence ID" value="KAF6049010.1"/>
    <property type="molecule type" value="Genomic_DNA"/>
</dbReference>
<dbReference type="SUPFAM" id="SSF81660">
    <property type="entry name" value="Metal cation-transporting ATPase, ATP-binding domain N"/>
    <property type="match status" value="1"/>
</dbReference>
<dbReference type="Gene3D" id="2.70.150.10">
    <property type="entry name" value="Calcium-transporting ATPase, cytoplasmic transduction domain A"/>
    <property type="match status" value="1"/>
</dbReference>
<feature type="transmembrane region" description="Helical" evidence="17">
    <location>
        <begin position="191"/>
        <end position="209"/>
    </location>
</feature>
<keyword evidence="4 17" id="KW-0109">Calcium transport</keyword>
<keyword evidence="11" id="KW-1278">Translocase</keyword>
<keyword evidence="9 17" id="KW-0067">ATP-binding</keyword>
<evidence type="ECO:0000256" key="4">
    <source>
        <dbReference type="ARBA" id="ARBA00022568"/>
    </source>
</evidence>
<dbReference type="SFLD" id="SFLDF00027">
    <property type="entry name" value="p-type_atpase"/>
    <property type="match status" value="1"/>
</dbReference>
<feature type="transmembrane region" description="Helical" evidence="17">
    <location>
        <begin position="976"/>
        <end position="998"/>
    </location>
</feature>
<keyword evidence="2 17" id="KW-0813">Transport</keyword>
<dbReference type="InterPro" id="IPR001757">
    <property type="entry name" value="P_typ_ATPase"/>
</dbReference>
<comment type="similarity">
    <text evidence="17">Belongs to the cation transport ATPase (P-type) (TC 3.A.3) family.</text>
</comment>
<dbReference type="InterPro" id="IPR036412">
    <property type="entry name" value="HAD-like_sf"/>
</dbReference>
<feature type="transmembrane region" description="Helical" evidence="17">
    <location>
        <begin position="412"/>
        <end position="430"/>
    </location>
</feature>
<dbReference type="NCBIfam" id="TIGR01494">
    <property type="entry name" value="ATPase_P-type"/>
    <property type="match status" value="2"/>
</dbReference>
<dbReference type="GO" id="GO:0005774">
    <property type="term" value="C:vacuolar membrane"/>
    <property type="evidence" value="ECO:0007669"/>
    <property type="project" value="UniProtKB-SubCell"/>
</dbReference>
<feature type="region of interest" description="Disordered" evidence="18">
    <location>
        <begin position="1202"/>
        <end position="1252"/>
    </location>
</feature>
<feature type="transmembrane region" description="Helical" evidence="17">
    <location>
        <begin position="1115"/>
        <end position="1141"/>
    </location>
</feature>
<dbReference type="SFLD" id="SFLDG00002">
    <property type="entry name" value="C1.7:_P-type_atpase_like"/>
    <property type="match status" value="1"/>
</dbReference>
<evidence type="ECO:0000256" key="1">
    <source>
        <dbReference type="ARBA" id="ARBA00004128"/>
    </source>
</evidence>
<evidence type="ECO:0000256" key="13">
    <source>
        <dbReference type="ARBA" id="ARBA00023065"/>
    </source>
</evidence>
<dbReference type="InterPro" id="IPR059000">
    <property type="entry name" value="ATPase_P-type_domA"/>
</dbReference>
<sequence length="1252" mass="137365">MAPQTPADRLGRATTLEIPQYDDDGSSTHSTTPLQDSTDDGEQKYKSTQQRDNPPSYSRHDSIELQSTSSLQSPSLHNPQKISGKTPPTHHSLPHRLTSRISLTGTRSHFDSPISPADLVGLHDPKSLKHLYDMGGFDRLCSLLKTSPKGLDDHNEADLEARRHDFGINRLPQRTSKSFIQLCWEAMKDKVLIILSIAAVVSLALGLYETFGSGTHYDDEGKPLPKVDWVEGVAILVAIAIVVLVGAANDYQKERQFARLNAKKEDRELIVVRNGEKKLVSIYDLLVGDVINLQTGDVVPADSILFQGDVECDESALTGESATIKKVPVDEAMEIYESHLPTEEDIGSHTIKLRDPYLISGARVLSGLGNAIVTAVGPNSIHGRTMASLQHKPESTPMQERLDNLAEGISKYGFLAAIVLFIVLLIRFGVDLAPGGSFHNLNPTDKGRKFIDIVITAVTIVVVAIPEGLPLAVTLALAFATTRMAQNGNLVRVLKSCETMGSATAICSDKTGTLTENKMRVVRGFFGLKKDGQVLEFDNAADNNQYEPTSVEAGEDITSESRVFLATNITLNSTAFENSDYDEDVVNAARHKPKQKSFFQKLFSKSESATQEQQEILSAEPFLGNKTESALLILADKTFNVFQNKSLDEIRSEAQPEIVQVIPFESSRKWSGVVMKIENGFRVYIKGAAEIVFKNCGFELNTDGDLIKLDRTKRNDVLTKIDEYANDALRAIALGHRDFVGISSWPPSNMVSKENPHEVDPHALINVSASASEINKQFVLDALVGIQDPLKPGVAKAVLQCKHAGVTVRMVTGDNINTAKAISKECHILTPDDLDNEYAFMEGPKFRKLSPSERRKIVPQLRVLARSSPEDKRILVDTLRKSGEVVAVTGDGTNDAPALKLADVGFSMGIAGTEVAREASDIILMTDDFTDIVQAIKWGRTVATSIKKFIQFQLTVNITACVLTFVSAVASSENKSVLTAVQLLWVNLIMDTLAALALATDKPDDSFLNRKPAGRHAPLISTSMWKMILGQSITQLVITFILHFAGKQLFYPGHSHISNHQQKQLDAMTFNTFVWLQFWKLIVTRKLDEADEITTVRGRITMENLNFFQHLFRNWYFIIIALIIGGFQVLIMFVGGAAFSIARQTPGMWATAILCGFISIPVGIVIRIVPNVWVERVFPTRAFNIFIYYVGFGWLKKKKKSKYDEDEESVGGENGGVGVGGGGESDVAGGGAKSSTSSTLAKHSSNTKKPKS</sequence>
<evidence type="ECO:0000256" key="6">
    <source>
        <dbReference type="ARBA" id="ARBA00022723"/>
    </source>
</evidence>
<dbReference type="SUPFAM" id="SSF56784">
    <property type="entry name" value="HAD-like"/>
    <property type="match status" value="1"/>
</dbReference>
<evidence type="ECO:0000256" key="9">
    <source>
        <dbReference type="ARBA" id="ARBA00022840"/>
    </source>
</evidence>
<feature type="domain" description="Cation-transporting P-type ATPase N-terminal" evidence="19">
    <location>
        <begin position="130"/>
        <end position="207"/>
    </location>
</feature>
<evidence type="ECO:0000256" key="7">
    <source>
        <dbReference type="ARBA" id="ARBA00022741"/>
    </source>
</evidence>
<dbReference type="SUPFAM" id="SSF81653">
    <property type="entry name" value="Calcium ATPase, transduction domain A"/>
    <property type="match status" value="1"/>
</dbReference>
<dbReference type="InterPro" id="IPR008250">
    <property type="entry name" value="ATPase_P-typ_transduc_dom_A_sf"/>
</dbReference>
<proteinExistence type="inferred from homology"/>
<feature type="region of interest" description="Disordered" evidence="18">
    <location>
        <begin position="1"/>
        <end position="95"/>
    </location>
</feature>
<evidence type="ECO:0000256" key="17">
    <source>
        <dbReference type="RuleBase" id="RU361146"/>
    </source>
</evidence>
<dbReference type="FunFam" id="3.40.50.1000:FF:000001">
    <property type="entry name" value="Phospholipid-transporting ATPase IC"/>
    <property type="match status" value="1"/>
</dbReference>
<dbReference type="InterPro" id="IPR023299">
    <property type="entry name" value="ATPase_P-typ_cyto_dom_N"/>
</dbReference>
<dbReference type="InterPro" id="IPR018303">
    <property type="entry name" value="ATPase_P-typ_P_site"/>
</dbReference>
<keyword evidence="13 17" id="KW-0406">Ion transport</keyword>
<keyword evidence="14 17" id="KW-0472">Membrane</keyword>
<dbReference type="AlphaFoldDB" id="A0A8X7NJI0"/>
<keyword evidence="12 17" id="KW-1133">Transmembrane helix</keyword>
<dbReference type="InterPro" id="IPR006068">
    <property type="entry name" value="ATPase_P-typ_cation-transptr_C"/>
</dbReference>
<dbReference type="GO" id="GO:0005524">
    <property type="term" value="F:ATP binding"/>
    <property type="evidence" value="ECO:0007669"/>
    <property type="project" value="UniProtKB-KW"/>
</dbReference>
<feature type="transmembrane region" description="Helical" evidence="17">
    <location>
        <begin position="229"/>
        <end position="249"/>
    </location>
</feature>
<dbReference type="GO" id="GO:0016887">
    <property type="term" value="F:ATP hydrolysis activity"/>
    <property type="evidence" value="ECO:0007669"/>
    <property type="project" value="InterPro"/>
</dbReference>
<evidence type="ECO:0000313" key="20">
    <source>
        <dbReference type="EMBL" id="KAF6049010.1"/>
    </source>
</evidence>
<comment type="subcellular location">
    <subcellularLocation>
        <location evidence="17">Membrane</location>
        <topology evidence="17">Multi-pass membrane protein</topology>
    </subcellularLocation>
    <subcellularLocation>
        <location evidence="1">Vacuole membrane</location>
        <topology evidence="1">Multi-pass membrane protein</topology>
    </subcellularLocation>
</comment>
<evidence type="ECO:0000256" key="3">
    <source>
        <dbReference type="ARBA" id="ARBA00022554"/>
    </source>
</evidence>
<dbReference type="FunFam" id="1.20.1110.10:FF:000002">
    <property type="entry name" value="Calcium-transporting ATPase"/>
    <property type="match status" value="1"/>
</dbReference>
<comment type="function">
    <text evidence="17">Catalyzes the hydrolysis of ATP coupled with the transport of calcium.</text>
</comment>
<dbReference type="PANTHER" id="PTHR24093">
    <property type="entry name" value="CATION TRANSPORTING ATPASE"/>
    <property type="match status" value="1"/>
</dbReference>
<dbReference type="SFLD" id="SFLDS00003">
    <property type="entry name" value="Haloacid_Dehalogenase"/>
    <property type="match status" value="1"/>
</dbReference>
<dbReference type="SUPFAM" id="SSF81665">
    <property type="entry name" value="Calcium ATPase, transmembrane domain M"/>
    <property type="match status" value="1"/>
</dbReference>
<evidence type="ECO:0000256" key="15">
    <source>
        <dbReference type="ARBA" id="ARBA00048694"/>
    </source>
</evidence>
<dbReference type="PRINTS" id="PR00119">
    <property type="entry name" value="CATATPASE"/>
</dbReference>
<dbReference type="Pfam" id="PF00122">
    <property type="entry name" value="E1-E2_ATPase"/>
    <property type="match status" value="1"/>
</dbReference>
<feature type="compositionally biased region" description="Low complexity" evidence="18">
    <location>
        <begin position="1233"/>
        <end position="1244"/>
    </location>
</feature>
<dbReference type="InterPro" id="IPR023214">
    <property type="entry name" value="HAD_sf"/>
</dbReference>
<evidence type="ECO:0000259" key="19">
    <source>
        <dbReference type="SMART" id="SM00831"/>
    </source>
</evidence>
<feature type="compositionally biased region" description="Gly residues" evidence="18">
    <location>
        <begin position="1212"/>
        <end position="1232"/>
    </location>
</feature>
<keyword evidence="3" id="KW-0926">Vacuole</keyword>
<protein>
    <recommendedName>
        <fullName evidence="17">Calcium-transporting ATPase</fullName>
        <ecNumber evidence="17">7.2.2.10</ecNumber>
    </recommendedName>
</protein>
<keyword evidence="8 17" id="KW-0106">Calcium</keyword>
<organism evidence="20 21">
    <name type="scientific">Candida parapsilosis</name>
    <name type="common">Yeast</name>
    <dbReference type="NCBI Taxonomy" id="5480"/>
    <lineage>
        <taxon>Eukaryota</taxon>
        <taxon>Fungi</taxon>
        <taxon>Dikarya</taxon>
        <taxon>Ascomycota</taxon>
        <taxon>Saccharomycotina</taxon>
        <taxon>Pichiomycetes</taxon>
        <taxon>Debaryomycetaceae</taxon>
        <taxon>Candida/Lodderomyces clade</taxon>
        <taxon>Candida</taxon>
    </lineage>
</organism>
<comment type="catalytic activity">
    <reaction evidence="15 17">
        <text>Ca(2+)(in) + ATP + H2O = Ca(2+)(out) + ADP + phosphate + H(+)</text>
        <dbReference type="Rhea" id="RHEA:18105"/>
        <dbReference type="ChEBI" id="CHEBI:15377"/>
        <dbReference type="ChEBI" id="CHEBI:15378"/>
        <dbReference type="ChEBI" id="CHEBI:29108"/>
        <dbReference type="ChEBI" id="CHEBI:30616"/>
        <dbReference type="ChEBI" id="CHEBI:43474"/>
        <dbReference type="ChEBI" id="CHEBI:456216"/>
        <dbReference type="EC" id="7.2.2.10"/>
    </reaction>
</comment>
<evidence type="ECO:0000256" key="2">
    <source>
        <dbReference type="ARBA" id="ARBA00022448"/>
    </source>
</evidence>
<dbReference type="Pfam" id="PF13246">
    <property type="entry name" value="Cation_ATPase"/>
    <property type="match status" value="1"/>
</dbReference>
<dbReference type="InterPro" id="IPR004014">
    <property type="entry name" value="ATPase_P-typ_cation-transptr_N"/>
</dbReference>
<dbReference type="CDD" id="cd02081">
    <property type="entry name" value="P-type_ATPase_Ca_PMCA-like"/>
    <property type="match status" value="1"/>
</dbReference>
<keyword evidence="5 17" id="KW-0812">Transmembrane</keyword>
<evidence type="ECO:0000256" key="14">
    <source>
        <dbReference type="ARBA" id="ARBA00023136"/>
    </source>
</evidence>
<comment type="caution">
    <text evidence="20">The sequence shown here is derived from an EMBL/GenBank/DDBJ whole genome shotgun (WGS) entry which is preliminary data.</text>
</comment>
<dbReference type="SMART" id="SM00831">
    <property type="entry name" value="Cation_ATPase_N"/>
    <property type="match status" value="1"/>
</dbReference>
<dbReference type="Pfam" id="PF00690">
    <property type="entry name" value="Cation_ATPase_N"/>
    <property type="match status" value="1"/>
</dbReference>
<dbReference type="InterPro" id="IPR006408">
    <property type="entry name" value="P-type_ATPase_IIB"/>
</dbReference>
<dbReference type="Gene3D" id="3.40.50.1000">
    <property type="entry name" value="HAD superfamily/HAD-like"/>
    <property type="match status" value="1"/>
</dbReference>
<dbReference type="NCBIfam" id="TIGR01517">
    <property type="entry name" value="ATPase-IIB_Ca"/>
    <property type="match status" value="1"/>
</dbReference>
<keyword evidence="6" id="KW-0479">Metal-binding</keyword>